<sequence>MKPSTHSRADFPPTISGINDFSIFDGDGVDVHVDVHNIATIDPAFNAQFDSDLVVAKATLKDLSIVARNYDTQGCDVDLNVPIIDPDSKVVVYDFEAHLDIN</sequence>
<dbReference type="Proteomes" id="UP000501690">
    <property type="component" value="Linkage Group LG10"/>
</dbReference>
<keyword evidence="2" id="KW-1185">Reference proteome</keyword>
<dbReference type="EMBL" id="CP039354">
    <property type="protein sequence ID" value="QCE10736.1"/>
    <property type="molecule type" value="Genomic_DNA"/>
</dbReference>
<proteinExistence type="predicted"/>
<protein>
    <submittedName>
        <fullName evidence="1">Uncharacterized protein</fullName>
    </submittedName>
</protein>
<name>A0A4D6NAH4_VIGUN</name>
<gene>
    <name evidence="1" type="ORF">DEO72_LG10g1967</name>
</gene>
<evidence type="ECO:0000313" key="1">
    <source>
        <dbReference type="EMBL" id="QCE10736.1"/>
    </source>
</evidence>
<reference evidence="1 2" key="1">
    <citation type="submission" date="2019-04" db="EMBL/GenBank/DDBJ databases">
        <title>An improved genome assembly and genetic linkage map for asparagus bean, Vigna unguiculata ssp. sesquipedialis.</title>
        <authorList>
            <person name="Xia Q."/>
            <person name="Zhang R."/>
            <person name="Dong Y."/>
        </authorList>
    </citation>
    <scope>NUCLEOTIDE SEQUENCE [LARGE SCALE GENOMIC DNA]</scope>
    <source>
        <tissue evidence="1">Leaf</tissue>
    </source>
</reference>
<dbReference type="AlphaFoldDB" id="A0A4D6NAH4"/>
<evidence type="ECO:0000313" key="2">
    <source>
        <dbReference type="Proteomes" id="UP000501690"/>
    </source>
</evidence>
<organism evidence="1 2">
    <name type="scientific">Vigna unguiculata</name>
    <name type="common">Cowpea</name>
    <dbReference type="NCBI Taxonomy" id="3917"/>
    <lineage>
        <taxon>Eukaryota</taxon>
        <taxon>Viridiplantae</taxon>
        <taxon>Streptophyta</taxon>
        <taxon>Embryophyta</taxon>
        <taxon>Tracheophyta</taxon>
        <taxon>Spermatophyta</taxon>
        <taxon>Magnoliopsida</taxon>
        <taxon>eudicotyledons</taxon>
        <taxon>Gunneridae</taxon>
        <taxon>Pentapetalae</taxon>
        <taxon>rosids</taxon>
        <taxon>fabids</taxon>
        <taxon>Fabales</taxon>
        <taxon>Fabaceae</taxon>
        <taxon>Papilionoideae</taxon>
        <taxon>50 kb inversion clade</taxon>
        <taxon>NPAAA clade</taxon>
        <taxon>indigoferoid/millettioid clade</taxon>
        <taxon>Phaseoleae</taxon>
        <taxon>Vigna</taxon>
    </lineage>
</organism>
<accession>A0A4D6NAH4</accession>